<feature type="compositionally biased region" description="Polar residues" evidence="1">
    <location>
        <begin position="177"/>
        <end position="199"/>
    </location>
</feature>
<organism evidence="2 3">
    <name type="scientific">Hydnum rufescens UP504</name>
    <dbReference type="NCBI Taxonomy" id="1448309"/>
    <lineage>
        <taxon>Eukaryota</taxon>
        <taxon>Fungi</taxon>
        <taxon>Dikarya</taxon>
        <taxon>Basidiomycota</taxon>
        <taxon>Agaricomycotina</taxon>
        <taxon>Agaricomycetes</taxon>
        <taxon>Cantharellales</taxon>
        <taxon>Hydnaceae</taxon>
        <taxon>Hydnum</taxon>
    </lineage>
</organism>
<evidence type="ECO:0000313" key="3">
    <source>
        <dbReference type="Proteomes" id="UP000886523"/>
    </source>
</evidence>
<gene>
    <name evidence="2" type="ORF">BS47DRAFT_1357718</name>
</gene>
<dbReference type="AlphaFoldDB" id="A0A9P6B916"/>
<dbReference type="EMBL" id="MU128914">
    <property type="protein sequence ID" value="KAF9519963.1"/>
    <property type="molecule type" value="Genomic_DNA"/>
</dbReference>
<protein>
    <submittedName>
        <fullName evidence="2">Uncharacterized protein</fullName>
    </submittedName>
</protein>
<sequence>MALVIETDAPNNIQAATGITLHIHIWFQITPPLHYKSITNLPPLREPYVTCYSQHSKTPDHNQLMPPKANPSLYGNLCSKGSKGSPTSSTDTLSNTSFLKGCDKESGVDMPHKQCTTCFCIPTPIPGSLKCCSPSTNSTHHSPLQSIKQFIANKSTKKPSANPTTSSTSAPTRFHTKYNQVLNHESDSSPSCNSDQDSE</sequence>
<proteinExistence type="predicted"/>
<name>A0A9P6B916_9AGAM</name>
<dbReference type="Proteomes" id="UP000886523">
    <property type="component" value="Unassembled WGS sequence"/>
</dbReference>
<comment type="caution">
    <text evidence="2">The sequence shown here is derived from an EMBL/GenBank/DDBJ whole genome shotgun (WGS) entry which is preliminary data.</text>
</comment>
<feature type="compositionally biased region" description="Low complexity" evidence="1">
    <location>
        <begin position="158"/>
        <end position="172"/>
    </location>
</feature>
<evidence type="ECO:0000256" key="1">
    <source>
        <dbReference type="SAM" id="MobiDB-lite"/>
    </source>
</evidence>
<evidence type="ECO:0000313" key="2">
    <source>
        <dbReference type="EMBL" id="KAF9519963.1"/>
    </source>
</evidence>
<keyword evidence="3" id="KW-1185">Reference proteome</keyword>
<feature type="region of interest" description="Disordered" evidence="1">
    <location>
        <begin position="154"/>
        <end position="199"/>
    </location>
</feature>
<reference evidence="2" key="1">
    <citation type="journal article" date="2020" name="Nat. Commun.">
        <title>Large-scale genome sequencing of mycorrhizal fungi provides insights into the early evolution of symbiotic traits.</title>
        <authorList>
            <person name="Miyauchi S."/>
            <person name="Kiss E."/>
            <person name="Kuo A."/>
            <person name="Drula E."/>
            <person name="Kohler A."/>
            <person name="Sanchez-Garcia M."/>
            <person name="Morin E."/>
            <person name="Andreopoulos B."/>
            <person name="Barry K.W."/>
            <person name="Bonito G."/>
            <person name="Buee M."/>
            <person name="Carver A."/>
            <person name="Chen C."/>
            <person name="Cichocki N."/>
            <person name="Clum A."/>
            <person name="Culley D."/>
            <person name="Crous P.W."/>
            <person name="Fauchery L."/>
            <person name="Girlanda M."/>
            <person name="Hayes R.D."/>
            <person name="Keri Z."/>
            <person name="LaButti K."/>
            <person name="Lipzen A."/>
            <person name="Lombard V."/>
            <person name="Magnuson J."/>
            <person name="Maillard F."/>
            <person name="Murat C."/>
            <person name="Nolan M."/>
            <person name="Ohm R.A."/>
            <person name="Pangilinan J."/>
            <person name="Pereira M.F."/>
            <person name="Perotto S."/>
            <person name="Peter M."/>
            <person name="Pfister S."/>
            <person name="Riley R."/>
            <person name="Sitrit Y."/>
            <person name="Stielow J.B."/>
            <person name="Szollosi G."/>
            <person name="Zifcakova L."/>
            <person name="Stursova M."/>
            <person name="Spatafora J.W."/>
            <person name="Tedersoo L."/>
            <person name="Vaario L.M."/>
            <person name="Yamada A."/>
            <person name="Yan M."/>
            <person name="Wang P."/>
            <person name="Xu J."/>
            <person name="Bruns T."/>
            <person name="Baldrian P."/>
            <person name="Vilgalys R."/>
            <person name="Dunand C."/>
            <person name="Henrissat B."/>
            <person name="Grigoriev I.V."/>
            <person name="Hibbett D."/>
            <person name="Nagy L.G."/>
            <person name="Martin F.M."/>
        </authorList>
    </citation>
    <scope>NUCLEOTIDE SEQUENCE</scope>
    <source>
        <strain evidence="2">UP504</strain>
    </source>
</reference>
<accession>A0A9P6B916</accession>